<keyword evidence="4" id="KW-1185">Reference proteome</keyword>
<evidence type="ECO:0000256" key="1">
    <source>
        <dbReference type="SAM" id="Coils"/>
    </source>
</evidence>
<dbReference type="Proteomes" id="UP000660024">
    <property type="component" value="Unassembled WGS sequence"/>
</dbReference>
<dbReference type="RefSeq" id="WP_200588107.1">
    <property type="nucleotide sequence ID" value="NZ_JAEHFY010000033.1"/>
</dbReference>
<evidence type="ECO:0000313" key="4">
    <source>
        <dbReference type="Proteomes" id="UP000660024"/>
    </source>
</evidence>
<reference evidence="3 4" key="1">
    <citation type="submission" date="2020-12" db="EMBL/GenBank/DDBJ databases">
        <title>Bacterial novel species Pedobacter sp. SD-b isolated from soil.</title>
        <authorList>
            <person name="Jung H.-Y."/>
        </authorList>
    </citation>
    <scope>NUCLEOTIDE SEQUENCE [LARGE SCALE GENOMIC DNA]</scope>
    <source>
        <strain evidence="3 4">SD-b</strain>
    </source>
</reference>
<sequence length="422" mass="48575">MNKTSLKMMLCMLSIPIALQAQLSPKVKQQYPALVVAKVFDVASKIKLPEDRQLALANYYKKQDSLGVVALAKGEPMETVSDYYNFYPKAVLSAEDWNDYVLITLGSNLKLRHAIKYRDDLKLSKTELENLLLALENAKQKMHEANFNITKFDAEQLPKILGTQKHRQLLSLFYHEKAVNNAREDYHRTLKYNLITVADSLKKVNEFYNYELAKLIEIDLVAQSGDYKKIDSVKKTQEINKPQILWKANALAAKLPHAKLTELVNYRKEVGLSANQVDTLVTRIIQLEKTKFYEQLNNPYGYFTATTFETENILRILTKPQLETYLSLKNKNKAIYNTQKNWQKLKALNLVKDADSVTINREHEAYELKYLVANQILLMEKSQRNAFNRLTIQNTKPPLLKQLDALATEKAATANTKKQLAW</sequence>
<name>A0ABS1BPX9_9SPHI</name>
<accession>A0ABS1BPX9</accession>
<evidence type="ECO:0000313" key="3">
    <source>
        <dbReference type="EMBL" id="MBK0384459.1"/>
    </source>
</evidence>
<feature type="signal peptide" evidence="2">
    <location>
        <begin position="1"/>
        <end position="21"/>
    </location>
</feature>
<feature type="coiled-coil region" evidence="1">
    <location>
        <begin position="118"/>
        <end position="155"/>
    </location>
</feature>
<organism evidence="3 4">
    <name type="scientific">Pedobacter segetis</name>
    <dbReference type="NCBI Taxonomy" id="2793069"/>
    <lineage>
        <taxon>Bacteria</taxon>
        <taxon>Pseudomonadati</taxon>
        <taxon>Bacteroidota</taxon>
        <taxon>Sphingobacteriia</taxon>
        <taxon>Sphingobacteriales</taxon>
        <taxon>Sphingobacteriaceae</taxon>
        <taxon>Pedobacter</taxon>
    </lineage>
</organism>
<keyword evidence="1" id="KW-0175">Coiled coil</keyword>
<evidence type="ECO:0000256" key="2">
    <source>
        <dbReference type="SAM" id="SignalP"/>
    </source>
</evidence>
<keyword evidence="2" id="KW-0732">Signal</keyword>
<dbReference type="EMBL" id="JAEHFY010000033">
    <property type="protein sequence ID" value="MBK0384459.1"/>
    <property type="molecule type" value="Genomic_DNA"/>
</dbReference>
<feature type="chain" id="PRO_5045557994" description="Outer membrane protein TolC" evidence="2">
    <location>
        <begin position="22"/>
        <end position="422"/>
    </location>
</feature>
<comment type="caution">
    <text evidence="3">The sequence shown here is derived from an EMBL/GenBank/DDBJ whole genome shotgun (WGS) entry which is preliminary data.</text>
</comment>
<proteinExistence type="predicted"/>
<evidence type="ECO:0008006" key="5">
    <source>
        <dbReference type="Google" id="ProtNLM"/>
    </source>
</evidence>
<protein>
    <recommendedName>
        <fullName evidence="5">Outer membrane protein TolC</fullName>
    </recommendedName>
</protein>
<gene>
    <name evidence="3" type="ORF">I5M32_15950</name>
</gene>